<dbReference type="OrthoDB" id="192832at2759"/>
<evidence type="ECO:0000259" key="1">
    <source>
        <dbReference type="PROSITE" id="PS51762"/>
    </source>
</evidence>
<evidence type="ECO:0000313" key="2">
    <source>
        <dbReference type="EMBL" id="KAF6806262.1"/>
    </source>
</evidence>
<dbReference type="AlphaFoldDB" id="A0A8H6J4C0"/>
<protein>
    <submittedName>
        <fullName evidence="2">Glycosyl hydrolase family 16</fullName>
    </submittedName>
</protein>
<dbReference type="Gene3D" id="2.60.120.200">
    <property type="match status" value="1"/>
</dbReference>
<dbReference type="Proteomes" id="UP000639643">
    <property type="component" value="Unassembled WGS sequence"/>
</dbReference>
<evidence type="ECO:0000313" key="3">
    <source>
        <dbReference type="Proteomes" id="UP000639643"/>
    </source>
</evidence>
<reference evidence="2" key="1">
    <citation type="journal article" date="2020" name="Phytopathology">
        <title>Genome Sequence Resources of Colletotrichum truncatum, C. plurivorum, C. musicola, and C. sojae: Four Species Pathogenic to Soybean (Glycine max).</title>
        <authorList>
            <person name="Rogerio F."/>
            <person name="Boufleur T.R."/>
            <person name="Ciampi-Guillardi M."/>
            <person name="Sukno S.A."/>
            <person name="Thon M.R."/>
            <person name="Massola Junior N.S."/>
            <person name="Baroncelli R."/>
        </authorList>
    </citation>
    <scope>NUCLEOTIDE SEQUENCE</scope>
    <source>
        <strain evidence="2">LFN0074</strain>
    </source>
</reference>
<dbReference type="PANTHER" id="PTHR10963:SF60">
    <property type="entry name" value="GRAM-NEGATIVE BACTERIA-BINDING PROTEIN 1-RELATED"/>
    <property type="match status" value="1"/>
</dbReference>
<feature type="domain" description="GH16" evidence="1">
    <location>
        <begin position="16"/>
        <end position="297"/>
    </location>
</feature>
<accession>A0A8H6J4C0</accession>
<dbReference type="PANTHER" id="PTHR10963">
    <property type="entry name" value="GLYCOSYL HYDROLASE-RELATED"/>
    <property type="match status" value="1"/>
</dbReference>
<dbReference type="InterPro" id="IPR000757">
    <property type="entry name" value="Beta-glucanase-like"/>
</dbReference>
<comment type="caution">
    <text evidence="2">The sequence shown here is derived from an EMBL/GenBank/DDBJ whole genome shotgun (WGS) entry which is preliminary data.</text>
</comment>
<organism evidence="2 3">
    <name type="scientific">Colletotrichum musicola</name>
    <dbReference type="NCBI Taxonomy" id="2175873"/>
    <lineage>
        <taxon>Eukaryota</taxon>
        <taxon>Fungi</taxon>
        <taxon>Dikarya</taxon>
        <taxon>Ascomycota</taxon>
        <taxon>Pezizomycotina</taxon>
        <taxon>Sordariomycetes</taxon>
        <taxon>Hypocreomycetidae</taxon>
        <taxon>Glomerellales</taxon>
        <taxon>Glomerellaceae</taxon>
        <taxon>Colletotrichum</taxon>
        <taxon>Colletotrichum orchidearum species complex</taxon>
    </lineage>
</organism>
<keyword evidence="3" id="KW-1185">Reference proteome</keyword>
<dbReference type="PROSITE" id="PS51762">
    <property type="entry name" value="GH16_2"/>
    <property type="match status" value="1"/>
</dbReference>
<gene>
    <name evidence="2" type="ORF">CMUS01_14409</name>
</gene>
<sequence>MIFPKNLTALALAKPLSRASTGVPSHPGWNLTWSDDFTGAAGSLPSSSKWIVDVGTSYPGGPANWGTQEIQHYTNSPENLSLDGKGVLNITALREGDRWTSARIETRRSDFSCKPGGMLRIEASLSLPDVANGVGYWPAFWTLGSSYRGNYWNWPSIGEFDIMENVNSANRIWSTMHCGTNPGGPCRETEGVSTFKDADPGEPPFHGSFHSFAFEIDRTEPVEVARWLIDDVEHRHILSSEMPADVWAQTAHSDVFILLNLAMGGVFPDGHYQGKTPLETTDSGGVYQIDYVAVYNK</sequence>
<dbReference type="GO" id="GO:0005975">
    <property type="term" value="P:carbohydrate metabolic process"/>
    <property type="evidence" value="ECO:0007669"/>
    <property type="project" value="InterPro"/>
</dbReference>
<dbReference type="InterPro" id="IPR013320">
    <property type="entry name" value="ConA-like_dom_sf"/>
</dbReference>
<dbReference type="GO" id="GO:0004553">
    <property type="term" value="F:hydrolase activity, hydrolyzing O-glycosyl compounds"/>
    <property type="evidence" value="ECO:0007669"/>
    <property type="project" value="InterPro"/>
</dbReference>
<dbReference type="Pfam" id="PF26113">
    <property type="entry name" value="GH16_XgeA"/>
    <property type="match status" value="1"/>
</dbReference>
<dbReference type="EMBL" id="WIGM01001033">
    <property type="protein sequence ID" value="KAF6806262.1"/>
    <property type="molecule type" value="Genomic_DNA"/>
</dbReference>
<dbReference type="SUPFAM" id="SSF49899">
    <property type="entry name" value="Concanavalin A-like lectins/glucanases"/>
    <property type="match status" value="1"/>
</dbReference>
<dbReference type="CDD" id="cd02182">
    <property type="entry name" value="GH16_Strep_laminarinase_like"/>
    <property type="match status" value="1"/>
</dbReference>
<dbReference type="InterPro" id="IPR050546">
    <property type="entry name" value="Glycosyl_Hydrlase_16"/>
</dbReference>
<keyword evidence="2" id="KW-0378">Hydrolase</keyword>
<proteinExistence type="predicted"/>
<name>A0A8H6J4C0_9PEZI</name>